<dbReference type="InterPro" id="IPR041414">
    <property type="entry name" value="Raco-like_middle"/>
</dbReference>
<evidence type="ECO:0000313" key="3">
    <source>
        <dbReference type="Proteomes" id="UP000824239"/>
    </source>
</evidence>
<feature type="domain" description="2Fe-2S ferredoxin-type" evidence="1">
    <location>
        <begin position="2"/>
        <end position="94"/>
    </location>
</feature>
<dbReference type="InterPro" id="IPR052911">
    <property type="entry name" value="Corrinoid_activation_enz"/>
</dbReference>
<comment type="caution">
    <text evidence="2">The sequence shown here is derived from an EMBL/GenBank/DDBJ whole genome shotgun (WGS) entry which is preliminary data.</text>
</comment>
<dbReference type="Proteomes" id="UP000824239">
    <property type="component" value="Unassembled WGS sequence"/>
</dbReference>
<dbReference type="PROSITE" id="PS51085">
    <property type="entry name" value="2FE2S_FER_2"/>
    <property type="match status" value="1"/>
</dbReference>
<name>A0A9D1DGX8_9FIRM</name>
<dbReference type="EMBL" id="DVHE01000029">
    <property type="protein sequence ID" value="HIR50398.1"/>
    <property type="molecule type" value="Genomic_DNA"/>
</dbReference>
<proteinExistence type="predicted"/>
<dbReference type="SUPFAM" id="SSF54292">
    <property type="entry name" value="2Fe-2S ferredoxin-like"/>
    <property type="match status" value="1"/>
</dbReference>
<dbReference type="Pfam" id="PF14574">
    <property type="entry name" value="RACo_C_ter"/>
    <property type="match status" value="1"/>
</dbReference>
<dbReference type="InterPro" id="IPR027980">
    <property type="entry name" value="RACo_C"/>
</dbReference>
<dbReference type="Gene3D" id="3.30.420.480">
    <property type="entry name" value="Domain of unknown function (DUF4445)"/>
    <property type="match status" value="1"/>
</dbReference>
<evidence type="ECO:0000313" key="2">
    <source>
        <dbReference type="EMBL" id="HIR50398.1"/>
    </source>
</evidence>
<protein>
    <submittedName>
        <fullName evidence="2">DUF4445 domain-containing protein</fullName>
    </submittedName>
</protein>
<organism evidence="2 3">
    <name type="scientific">Candidatus Avoscillospira avicola</name>
    <dbReference type="NCBI Taxonomy" id="2840706"/>
    <lineage>
        <taxon>Bacteria</taxon>
        <taxon>Bacillati</taxon>
        <taxon>Bacillota</taxon>
        <taxon>Clostridia</taxon>
        <taxon>Eubacteriales</taxon>
        <taxon>Oscillospiraceae</taxon>
        <taxon>Oscillospiraceae incertae sedis</taxon>
        <taxon>Candidatus Avoscillospira</taxon>
    </lineage>
</organism>
<dbReference type="PANTHER" id="PTHR42895:SF2">
    <property type="entry name" value="IRON-SULFUR CLUSTER PROTEIN"/>
    <property type="match status" value="1"/>
</dbReference>
<dbReference type="InterPro" id="IPR042259">
    <property type="entry name" value="Raco-like_middle_sf"/>
</dbReference>
<dbReference type="PANTHER" id="PTHR42895">
    <property type="entry name" value="IRON-SULFUR CLUSTER-BINDING PROTEIN-RELATED"/>
    <property type="match status" value="1"/>
</dbReference>
<dbReference type="AlphaFoldDB" id="A0A9D1DGX8"/>
<dbReference type="InterPro" id="IPR040506">
    <property type="entry name" value="RACo_linker"/>
</dbReference>
<dbReference type="InterPro" id="IPR036010">
    <property type="entry name" value="2Fe-2S_ferredoxin-like_sf"/>
</dbReference>
<dbReference type="SUPFAM" id="SSF53067">
    <property type="entry name" value="Actin-like ATPase domain"/>
    <property type="match status" value="1"/>
</dbReference>
<dbReference type="CDD" id="cd00207">
    <property type="entry name" value="fer2"/>
    <property type="match status" value="1"/>
</dbReference>
<accession>A0A9D1DGX8</accession>
<dbReference type="Pfam" id="PF17651">
    <property type="entry name" value="Raco_middle"/>
    <property type="match status" value="1"/>
</dbReference>
<sequence length="643" mass="68920">MFQVTFTFENQPDVVVSVPPDSNLLEVAREANVAIDAPCSGNGSCGKCRVKLVSGELECLPTSHITQAEYDEGWRLSCGCKIVSDVTVLVPDIASAYQSRMQTADLSSGKEIAVFEKLQADIQAAGIPQENTFLTCKLQMDPPTLDDTMPDNERLIWALRAETGAERIILPYSVLKKLPNVLRDSDFRVNVTAQRDGDLLRICDVRPGWDESPACALAIDIGTTTVAAVLANIQTGKLLAKASSGNGQIRYGADVINRIVEQSKPGGIQRLQDAIVKETLLPIIGGLCAKAGVKANRIVRVCVASNTTMNHLLLGVDAQPVRMEPYIPAFFHVYDLQAADVGLAVNRTADLRLAPNIGSYVGGDISAGVFTTLLWDKDEFSLFVDLGTNGEIVFGNRDFMMTCACSAGPAFEGGDISCGMRATDGAIEAVTIDCATMEPAFTIVGEEGQKPVGLCGSGIIDMIAELFRCGIINAKGLFVREGSRVQRDQHGTGRYILATPAESATGREISLTEVDIESFIRAKGAIYSAIDTLLSSMDMDASVLEHVYVAGGIGSGINMKNAIFIGMFPAVELSKYEYVGNSSLAGAYAMAISDPAAQKVAELARNMTYVELSTHPGYMDNFVAACFLPHTDASRFPDTVQEM</sequence>
<dbReference type="GO" id="GO:0051536">
    <property type="term" value="F:iron-sulfur cluster binding"/>
    <property type="evidence" value="ECO:0007669"/>
    <property type="project" value="InterPro"/>
</dbReference>
<dbReference type="Pfam" id="PF00111">
    <property type="entry name" value="Fer2"/>
    <property type="match status" value="1"/>
</dbReference>
<dbReference type="Gene3D" id="3.10.20.30">
    <property type="match status" value="1"/>
</dbReference>
<reference evidence="2" key="2">
    <citation type="journal article" date="2021" name="PeerJ">
        <title>Extensive microbial diversity within the chicken gut microbiome revealed by metagenomics and culture.</title>
        <authorList>
            <person name="Gilroy R."/>
            <person name="Ravi A."/>
            <person name="Getino M."/>
            <person name="Pursley I."/>
            <person name="Horton D.L."/>
            <person name="Alikhan N.F."/>
            <person name="Baker D."/>
            <person name="Gharbi K."/>
            <person name="Hall N."/>
            <person name="Watson M."/>
            <person name="Adriaenssens E.M."/>
            <person name="Foster-Nyarko E."/>
            <person name="Jarju S."/>
            <person name="Secka A."/>
            <person name="Antonio M."/>
            <person name="Oren A."/>
            <person name="Chaudhuri R.R."/>
            <person name="La Ragione R."/>
            <person name="Hildebrand F."/>
            <person name="Pallen M.J."/>
        </authorList>
    </citation>
    <scope>NUCLEOTIDE SEQUENCE</scope>
    <source>
        <strain evidence="2">ChiBcec15-4380</strain>
    </source>
</reference>
<evidence type="ECO:0000259" key="1">
    <source>
        <dbReference type="PROSITE" id="PS51085"/>
    </source>
</evidence>
<dbReference type="InterPro" id="IPR012675">
    <property type="entry name" value="Beta-grasp_dom_sf"/>
</dbReference>
<gene>
    <name evidence="2" type="ORF">IAA53_03800</name>
</gene>
<dbReference type="InterPro" id="IPR001041">
    <property type="entry name" value="2Fe-2S_ferredoxin-type"/>
</dbReference>
<reference evidence="2" key="1">
    <citation type="submission" date="2020-10" db="EMBL/GenBank/DDBJ databases">
        <authorList>
            <person name="Gilroy R."/>
        </authorList>
    </citation>
    <scope>NUCLEOTIDE SEQUENCE</scope>
    <source>
        <strain evidence="2">ChiBcec15-4380</strain>
    </source>
</reference>
<dbReference type="NCBIfam" id="NF040756">
    <property type="entry name" value="corr_regen_AcsV"/>
    <property type="match status" value="1"/>
</dbReference>
<dbReference type="Gene3D" id="3.10.20.880">
    <property type="match status" value="1"/>
</dbReference>
<dbReference type="InterPro" id="IPR043129">
    <property type="entry name" value="ATPase_NBD"/>
</dbReference>
<dbReference type="Pfam" id="PF17650">
    <property type="entry name" value="RACo_linker"/>
    <property type="match status" value="1"/>
</dbReference>